<dbReference type="VEuPathDB" id="FungiDB:VP01_523g1"/>
<name>A0A0L6UKH8_9BASI</name>
<sequence length="242" mass="26543">MFRGSLIFLKLNFLYFDKLRKPTTIDVQRRLLRPNCLKANKNLDNHLLVLIRDHASAECPKNSAPTQASTSQHSATAPPCPTFSINSATLEEAAVAHQNNIDPTVQSITAHSVNPEVTQEEMDWLMQNGARLFGLDSCASHTITNDLSLLFDCVKLLKPIPLNVATNATNSYVTTVGKMILTNWLGSIIINNVYFSPDATCTLLSADCLWLGGGRITVNDHGNAAVRFASGFNFQSFSICCQ</sequence>
<comment type="caution">
    <text evidence="1">The sequence shown here is derived from an EMBL/GenBank/DDBJ whole genome shotgun (WGS) entry which is preliminary data.</text>
</comment>
<accession>A0A0L6UKH8</accession>
<dbReference type="AlphaFoldDB" id="A0A0L6UKH8"/>
<dbReference type="OrthoDB" id="2517084at2759"/>
<protein>
    <submittedName>
        <fullName evidence="1">Uncharacterized protein</fullName>
    </submittedName>
</protein>
<reference evidence="1 2" key="1">
    <citation type="submission" date="2015-08" db="EMBL/GenBank/DDBJ databases">
        <title>Next Generation Sequencing and Analysis of the Genome of Puccinia sorghi L Schw, the Causal Agent of Maize Common Rust.</title>
        <authorList>
            <person name="Rochi L."/>
            <person name="Burguener G."/>
            <person name="Darino M."/>
            <person name="Turjanski A."/>
            <person name="Kreff E."/>
            <person name="Dieguez M.J."/>
            <person name="Sacco F."/>
        </authorList>
    </citation>
    <scope>NUCLEOTIDE SEQUENCE [LARGE SCALE GENOMIC DNA]</scope>
    <source>
        <strain evidence="1 2">RO10H11247</strain>
    </source>
</reference>
<dbReference type="Proteomes" id="UP000037035">
    <property type="component" value="Unassembled WGS sequence"/>
</dbReference>
<evidence type="ECO:0000313" key="1">
    <source>
        <dbReference type="EMBL" id="KNZ49046.1"/>
    </source>
</evidence>
<keyword evidence="2" id="KW-1185">Reference proteome</keyword>
<gene>
    <name evidence="1" type="ORF">VP01_523g1</name>
</gene>
<proteinExistence type="predicted"/>
<organism evidence="1 2">
    <name type="scientific">Puccinia sorghi</name>
    <dbReference type="NCBI Taxonomy" id="27349"/>
    <lineage>
        <taxon>Eukaryota</taxon>
        <taxon>Fungi</taxon>
        <taxon>Dikarya</taxon>
        <taxon>Basidiomycota</taxon>
        <taxon>Pucciniomycotina</taxon>
        <taxon>Pucciniomycetes</taxon>
        <taxon>Pucciniales</taxon>
        <taxon>Pucciniaceae</taxon>
        <taxon>Puccinia</taxon>
    </lineage>
</organism>
<dbReference type="EMBL" id="LAVV01010431">
    <property type="protein sequence ID" value="KNZ49046.1"/>
    <property type="molecule type" value="Genomic_DNA"/>
</dbReference>
<evidence type="ECO:0000313" key="2">
    <source>
        <dbReference type="Proteomes" id="UP000037035"/>
    </source>
</evidence>